<dbReference type="HOGENOM" id="CLU_2966440_0_0_10"/>
<keyword evidence="2" id="KW-1185">Reference proteome</keyword>
<name>E6K591_9BACT</name>
<dbReference type="Proteomes" id="UP000003112">
    <property type="component" value="Unassembled WGS sequence"/>
</dbReference>
<feature type="non-terminal residue" evidence="1">
    <location>
        <position position="1"/>
    </location>
</feature>
<dbReference type="EMBL" id="AEPD01000016">
    <property type="protein sequence ID" value="EFU31272.1"/>
    <property type="molecule type" value="Genomic_DNA"/>
</dbReference>
<organism evidence="1 2">
    <name type="scientific">Segatella buccae ATCC 33574</name>
    <dbReference type="NCBI Taxonomy" id="873513"/>
    <lineage>
        <taxon>Bacteria</taxon>
        <taxon>Pseudomonadati</taxon>
        <taxon>Bacteroidota</taxon>
        <taxon>Bacteroidia</taxon>
        <taxon>Bacteroidales</taxon>
        <taxon>Prevotellaceae</taxon>
        <taxon>Segatella</taxon>
    </lineage>
</organism>
<evidence type="ECO:0000313" key="2">
    <source>
        <dbReference type="Proteomes" id="UP000003112"/>
    </source>
</evidence>
<reference evidence="1 2" key="1">
    <citation type="submission" date="2010-10" db="EMBL/GenBank/DDBJ databases">
        <authorList>
            <person name="Muzny D."/>
            <person name="Qin X."/>
            <person name="Deng J."/>
            <person name="Jiang H."/>
            <person name="Liu Y."/>
            <person name="Qu J."/>
            <person name="Song X.-Z."/>
            <person name="Zhang L."/>
            <person name="Thornton R."/>
            <person name="Coyle M."/>
            <person name="Francisco L."/>
            <person name="Jackson L."/>
            <person name="Javaid M."/>
            <person name="Korchina V."/>
            <person name="Kovar C."/>
            <person name="Mata R."/>
            <person name="Mathew T."/>
            <person name="Ngo R."/>
            <person name="Nguyen L."/>
            <person name="Nguyen N."/>
            <person name="Okwuonu G."/>
            <person name="Ongeri F."/>
            <person name="Pham C."/>
            <person name="Simmons D."/>
            <person name="Wilczek-Boney K."/>
            <person name="Hale W."/>
            <person name="Jakkamsetti A."/>
            <person name="Pham P."/>
            <person name="Ruth R."/>
            <person name="San Lucas F."/>
            <person name="Warren J."/>
            <person name="Zhang J."/>
            <person name="Zhao Z."/>
            <person name="Zhou C."/>
            <person name="Zhu D."/>
            <person name="Lee S."/>
            <person name="Bess C."/>
            <person name="Blankenburg K."/>
            <person name="Forbes L."/>
            <person name="Fu Q."/>
            <person name="Gubbala S."/>
            <person name="Hirani K."/>
            <person name="Jayaseelan J.C."/>
            <person name="Lara F."/>
            <person name="Munidasa M."/>
            <person name="Palculict T."/>
            <person name="Patil S."/>
            <person name="Pu L.-L."/>
            <person name="Saada N."/>
            <person name="Tang L."/>
            <person name="Weissenberger G."/>
            <person name="Zhu Y."/>
            <person name="Hemphill L."/>
            <person name="Shang Y."/>
            <person name="Youmans B."/>
            <person name="Ayvaz T."/>
            <person name="Ross M."/>
            <person name="Santibanez J."/>
            <person name="Aqrawi P."/>
            <person name="Gross S."/>
            <person name="Joshi V."/>
            <person name="Fowler G."/>
            <person name="Nazareth L."/>
            <person name="Reid J."/>
            <person name="Worley K."/>
            <person name="Petrosino J."/>
            <person name="Highlander S."/>
            <person name="Gibbs R."/>
        </authorList>
    </citation>
    <scope>NUCLEOTIDE SEQUENCE [LARGE SCALE GENOMIC DNA]</scope>
    <source>
        <strain evidence="1 2">ATCC 33574</strain>
    </source>
</reference>
<gene>
    <name evidence="1" type="ORF">HMPREF6485_0777</name>
</gene>
<dbReference type="STRING" id="873513.HMPREF6485_0777"/>
<sequence length="58" mass="6424">STCSQEGKPPLGGWGSLRGVSGSLMGLCYLTSHRFCRDFKRVGNKFKSGRRGFSTRLR</sequence>
<protein>
    <submittedName>
        <fullName evidence="1">Uncharacterized protein</fullName>
    </submittedName>
</protein>
<accession>E6K591</accession>
<proteinExistence type="predicted"/>
<comment type="caution">
    <text evidence="1">The sequence shown here is derived from an EMBL/GenBank/DDBJ whole genome shotgun (WGS) entry which is preliminary data.</text>
</comment>
<dbReference type="AlphaFoldDB" id="E6K591"/>
<evidence type="ECO:0000313" key="1">
    <source>
        <dbReference type="EMBL" id="EFU31272.1"/>
    </source>
</evidence>